<evidence type="ECO:0000256" key="1">
    <source>
        <dbReference type="SAM" id="MobiDB-lite"/>
    </source>
</evidence>
<keyword evidence="2" id="KW-0472">Membrane</keyword>
<evidence type="ECO:0008006" key="5">
    <source>
        <dbReference type="Google" id="ProtNLM"/>
    </source>
</evidence>
<keyword evidence="2" id="KW-0812">Transmembrane</keyword>
<reference evidence="3 4" key="1">
    <citation type="submission" date="2018-05" db="EMBL/GenBank/DDBJ databases">
        <title>Genomic Encyclopedia of Archaeal and Bacterial Type Strains, Phase II (KMG-II): from individual species to whole genera.</title>
        <authorList>
            <person name="Goeker M."/>
        </authorList>
    </citation>
    <scope>NUCLEOTIDE SEQUENCE [LARGE SCALE GENOMIC DNA]</scope>
    <source>
        <strain evidence="3 4">DSM 45184</strain>
    </source>
</reference>
<dbReference type="AlphaFoldDB" id="A0A316FLB3"/>
<gene>
    <name evidence="3" type="ORF">BC793_105394</name>
</gene>
<dbReference type="EMBL" id="QGGR01000005">
    <property type="protein sequence ID" value="PWK49043.1"/>
    <property type="molecule type" value="Genomic_DNA"/>
</dbReference>
<feature type="transmembrane region" description="Helical" evidence="2">
    <location>
        <begin position="12"/>
        <end position="36"/>
    </location>
</feature>
<feature type="region of interest" description="Disordered" evidence="1">
    <location>
        <begin position="51"/>
        <end position="95"/>
    </location>
</feature>
<dbReference type="Proteomes" id="UP000245697">
    <property type="component" value="Unassembled WGS sequence"/>
</dbReference>
<evidence type="ECO:0000313" key="4">
    <source>
        <dbReference type="Proteomes" id="UP000245697"/>
    </source>
</evidence>
<evidence type="ECO:0000256" key="2">
    <source>
        <dbReference type="SAM" id="Phobius"/>
    </source>
</evidence>
<feature type="compositionally biased region" description="Polar residues" evidence="1">
    <location>
        <begin position="63"/>
        <end position="91"/>
    </location>
</feature>
<keyword evidence="2" id="KW-1133">Transmembrane helix</keyword>
<comment type="caution">
    <text evidence="3">The sequence shown here is derived from an EMBL/GenBank/DDBJ whole genome shotgun (WGS) entry which is preliminary data.</text>
</comment>
<proteinExistence type="predicted"/>
<protein>
    <recommendedName>
        <fullName evidence="5">Septum formation initiator</fullName>
    </recommendedName>
</protein>
<dbReference type="RefSeq" id="WP_109592974.1">
    <property type="nucleotide sequence ID" value="NZ_BONA01000037.1"/>
</dbReference>
<name>A0A316FLB3_9ACTN</name>
<dbReference type="OrthoDB" id="3298057at2"/>
<sequence length="156" mass="16403">MRLIDRLGRLPLVIALGWIVAAFLAVMVGVVGIGLVGSGLLTSRQGAPVSEDEVRRALAETSAEPSQTSVGPSATPSGEPSPQPAGNTARSFPTAGGTVVAECGRILSLSPAQGFEVHEQDDDEGEFRSVRGRDRVRVELTGCDRGTPRLRVRNDD</sequence>
<accession>A0A316FLB3</accession>
<evidence type="ECO:0000313" key="3">
    <source>
        <dbReference type="EMBL" id="PWK49043.1"/>
    </source>
</evidence>
<organism evidence="3 4">
    <name type="scientific">Actinoplanes xinjiangensis</name>
    <dbReference type="NCBI Taxonomy" id="512350"/>
    <lineage>
        <taxon>Bacteria</taxon>
        <taxon>Bacillati</taxon>
        <taxon>Actinomycetota</taxon>
        <taxon>Actinomycetes</taxon>
        <taxon>Micromonosporales</taxon>
        <taxon>Micromonosporaceae</taxon>
        <taxon>Actinoplanes</taxon>
    </lineage>
</organism>
<keyword evidence="4" id="KW-1185">Reference proteome</keyword>